<evidence type="ECO:0000256" key="4">
    <source>
        <dbReference type="ARBA" id="ARBA00022989"/>
    </source>
</evidence>
<evidence type="ECO:0000256" key="3">
    <source>
        <dbReference type="ARBA" id="ARBA00022692"/>
    </source>
</evidence>
<feature type="signal peptide" evidence="7">
    <location>
        <begin position="1"/>
        <end position="23"/>
    </location>
</feature>
<evidence type="ECO:0000256" key="5">
    <source>
        <dbReference type="ARBA" id="ARBA00023136"/>
    </source>
</evidence>
<feature type="chain" id="PRO_5005190334" description="Lipid desaturase domain-containing protein" evidence="7">
    <location>
        <begin position="24"/>
        <end position="352"/>
    </location>
</feature>
<dbReference type="PANTHER" id="PTHR48140:SF1">
    <property type="entry name" value="FATTY ACID DESATURASE 4, CHLOROPLASTIC-RELATED"/>
    <property type="match status" value="1"/>
</dbReference>
<keyword evidence="7" id="KW-0732">Signal</keyword>
<proteinExistence type="inferred from homology"/>
<keyword evidence="3 6" id="KW-0812">Transmembrane</keyword>
<name>A0A0G4GQ94_9ALVE</name>
<protein>
    <recommendedName>
        <fullName evidence="8">Lipid desaturase domain-containing protein</fullName>
    </recommendedName>
</protein>
<feature type="transmembrane region" description="Helical" evidence="6">
    <location>
        <begin position="127"/>
        <end position="146"/>
    </location>
</feature>
<dbReference type="EMBL" id="CDMZ01001437">
    <property type="protein sequence ID" value="CEM32612.1"/>
    <property type="molecule type" value="Genomic_DNA"/>
</dbReference>
<accession>A0A0G4GQ94</accession>
<feature type="transmembrane region" description="Helical" evidence="6">
    <location>
        <begin position="217"/>
        <end position="235"/>
    </location>
</feature>
<dbReference type="AlphaFoldDB" id="A0A0G4GQ94"/>
<dbReference type="InterPro" id="IPR019547">
    <property type="entry name" value="Lipid_desat"/>
</dbReference>
<evidence type="ECO:0000256" key="1">
    <source>
        <dbReference type="ARBA" id="ARBA00004141"/>
    </source>
</evidence>
<dbReference type="Pfam" id="PF10520">
    <property type="entry name" value="Lipid_desat"/>
    <property type="match status" value="1"/>
</dbReference>
<feature type="domain" description="Lipid desaturase" evidence="8">
    <location>
        <begin position="167"/>
        <end position="333"/>
    </location>
</feature>
<keyword evidence="4 6" id="KW-1133">Transmembrane helix</keyword>
<sequence length="352" mass="38337">MPIPKRTAGLLALTVSCAPSVFSSTYAAGYGASTTGAFLSHPQTSRVLRLSSSRLLSSSPSSSRRRSRELQSVVAEEREVTTSAPLSVSAPQVLTQQGSREGKGKGKAPVLVVEGDSVKSTPWQKGVVWSTLLLALFSLTKSAISVSSAQSLAGGLDIALGFLCALVFGDFFSGLFHWVADNYGNGSTPVFGGVIEGFQGHHKAPWTITYRDFENNTFKICYAAGAIVALSFLLLGGSPFWQTFWTVFAVSQAFAQEFHKYSHMTNPPALVRRLQDAGLILSRKEHGQHHNSPFEGHYCILFGFCNRPLDSIGFFRFLERRVVALGGHEPNSWKLDESLREEQKRIMKGEVG</sequence>
<dbReference type="InterPro" id="IPR052864">
    <property type="entry name" value="Chloroplast_FAD_CarF"/>
</dbReference>
<dbReference type="GO" id="GO:0006631">
    <property type="term" value="P:fatty acid metabolic process"/>
    <property type="evidence" value="ECO:0007669"/>
    <property type="project" value="UniProtKB-UniPathway"/>
</dbReference>
<evidence type="ECO:0000256" key="2">
    <source>
        <dbReference type="ARBA" id="ARBA00007620"/>
    </source>
</evidence>
<dbReference type="PROSITE" id="PS51257">
    <property type="entry name" value="PROKAR_LIPOPROTEIN"/>
    <property type="match status" value="1"/>
</dbReference>
<feature type="transmembrane region" description="Helical" evidence="6">
    <location>
        <begin position="158"/>
        <end position="180"/>
    </location>
</feature>
<gene>
    <name evidence="9" type="ORF">Cvel_22897</name>
</gene>
<evidence type="ECO:0000259" key="8">
    <source>
        <dbReference type="Pfam" id="PF10520"/>
    </source>
</evidence>
<reference evidence="9" key="1">
    <citation type="submission" date="2014-11" db="EMBL/GenBank/DDBJ databases">
        <authorList>
            <person name="Otto D Thomas"/>
            <person name="Naeem Raeece"/>
        </authorList>
    </citation>
    <scope>NUCLEOTIDE SEQUENCE</scope>
</reference>
<dbReference type="VEuPathDB" id="CryptoDB:Cvel_22897"/>
<dbReference type="GO" id="GO:0016020">
    <property type="term" value="C:membrane"/>
    <property type="evidence" value="ECO:0007669"/>
    <property type="project" value="UniProtKB-SubCell"/>
</dbReference>
<comment type="subcellular location">
    <subcellularLocation>
        <location evidence="1">Membrane</location>
        <topology evidence="1">Multi-pass membrane protein</topology>
    </subcellularLocation>
</comment>
<organism evidence="9">
    <name type="scientific">Chromera velia CCMP2878</name>
    <dbReference type="NCBI Taxonomy" id="1169474"/>
    <lineage>
        <taxon>Eukaryota</taxon>
        <taxon>Sar</taxon>
        <taxon>Alveolata</taxon>
        <taxon>Colpodellida</taxon>
        <taxon>Chromeraceae</taxon>
        <taxon>Chromera</taxon>
    </lineage>
</organism>
<keyword evidence="5 6" id="KW-0472">Membrane</keyword>
<dbReference type="UniPathway" id="UPA00199"/>
<evidence type="ECO:0000256" key="6">
    <source>
        <dbReference type="SAM" id="Phobius"/>
    </source>
</evidence>
<evidence type="ECO:0000313" key="9">
    <source>
        <dbReference type="EMBL" id="CEM32612.1"/>
    </source>
</evidence>
<comment type="similarity">
    <text evidence="2">Belongs to the fatty acid desaturase CarF family.</text>
</comment>
<evidence type="ECO:0000256" key="7">
    <source>
        <dbReference type="SAM" id="SignalP"/>
    </source>
</evidence>
<dbReference type="PANTHER" id="PTHR48140">
    <property type="entry name" value="FATTY ACID DESATURASE 4, CHLOROPLASTIC-RELATED"/>
    <property type="match status" value="1"/>
</dbReference>